<reference evidence="2 3" key="1">
    <citation type="submission" date="2015-10" db="EMBL/GenBank/DDBJ databases">
        <title>Metagenome-Assembled Genomes uncover a global brackish microbiome.</title>
        <authorList>
            <person name="Hugerth L.W."/>
            <person name="Larsson J."/>
            <person name="Alneberg J."/>
            <person name="Lindh M.V."/>
            <person name="Legrand C."/>
            <person name="Pinhassi J."/>
            <person name="Andersson A.F."/>
        </authorList>
    </citation>
    <scope>NUCLEOTIDE SEQUENCE [LARGE SCALE GENOMIC DNA]</scope>
    <source>
        <strain evidence="2">BACL26 MAG-121220-bin70</strain>
    </source>
</reference>
<comment type="caution">
    <text evidence="2">The sequence shown here is derived from an EMBL/GenBank/DDBJ whole genome shotgun (WGS) entry which is preliminary data.</text>
</comment>
<name>A0A0R2TWK5_9GAMM</name>
<evidence type="ECO:0000256" key="1">
    <source>
        <dbReference type="SAM" id="MobiDB-lite"/>
    </source>
</evidence>
<protein>
    <submittedName>
        <fullName evidence="2">Uncharacterized protein</fullName>
    </submittedName>
</protein>
<feature type="region of interest" description="Disordered" evidence="1">
    <location>
        <begin position="34"/>
        <end position="56"/>
    </location>
</feature>
<gene>
    <name evidence="2" type="ORF">ABS24_10220</name>
</gene>
<dbReference type="EMBL" id="LICA01000515">
    <property type="protein sequence ID" value="KRO91398.1"/>
    <property type="molecule type" value="Genomic_DNA"/>
</dbReference>
<evidence type="ECO:0000313" key="2">
    <source>
        <dbReference type="EMBL" id="KRO91398.1"/>
    </source>
</evidence>
<accession>A0A0R2TWK5</accession>
<dbReference type="Proteomes" id="UP000051213">
    <property type="component" value="Unassembled WGS sequence"/>
</dbReference>
<sequence length="109" mass="12450">MIVTSRSSKNAIRRELRRKTEEFLSLGGEIKKHIAGETGEPADKPRGRSAFVSSEPPKTRTYINDVVLALDSRKTKKTPPKATKIHKRRTKKIIYDDFGDPVREVWSDE</sequence>
<evidence type="ECO:0000313" key="3">
    <source>
        <dbReference type="Proteomes" id="UP000051213"/>
    </source>
</evidence>
<organism evidence="2 3">
    <name type="scientific">SAR92 bacterium BACL26 MAG-121220-bin70</name>
    <dbReference type="NCBI Taxonomy" id="1655626"/>
    <lineage>
        <taxon>Bacteria</taxon>
        <taxon>Pseudomonadati</taxon>
        <taxon>Pseudomonadota</taxon>
        <taxon>Gammaproteobacteria</taxon>
        <taxon>Cellvibrionales</taxon>
        <taxon>Porticoccaceae</taxon>
        <taxon>SAR92 clade</taxon>
    </lineage>
</organism>
<feature type="compositionally biased region" description="Basic and acidic residues" evidence="1">
    <location>
        <begin position="34"/>
        <end position="46"/>
    </location>
</feature>
<proteinExistence type="predicted"/>
<dbReference type="AlphaFoldDB" id="A0A0R2TWK5"/>